<dbReference type="EMBL" id="KT944070">
    <property type="protein sequence ID" value="ALU64452.1"/>
    <property type="molecule type" value="Genomic_DNA"/>
</dbReference>
<sequence>MQFRKKFGKANVTSLVERVIRFHDGRLNRLLKLTLRCRRPSCRAT</sequence>
<proteinExistence type="predicted"/>
<dbReference type="AlphaFoldDB" id="A0A0U3JP68"/>
<organism evidence="1">
    <name type="scientific">Rhizobium leguminosarum bv. viciae</name>
    <dbReference type="NCBI Taxonomy" id="387"/>
    <lineage>
        <taxon>Bacteria</taxon>
        <taxon>Pseudomonadati</taxon>
        <taxon>Pseudomonadota</taxon>
        <taxon>Alphaproteobacteria</taxon>
        <taxon>Hyphomicrobiales</taxon>
        <taxon>Rhizobiaceae</taxon>
        <taxon>Rhizobium/Agrobacterium group</taxon>
        <taxon>Rhizobium</taxon>
    </lineage>
</organism>
<name>A0A0U3JP68_RHILV</name>
<evidence type="ECO:0000313" key="1">
    <source>
        <dbReference type="EMBL" id="ALU64452.1"/>
    </source>
</evidence>
<reference evidence="1" key="1">
    <citation type="submission" date="2015-10" db="EMBL/GenBank/DDBJ databases">
        <title>Comparative analysis of sym-gene organization in Rhizobium leguminosarum bv. viciae strains, isolated from different host plants and demonstrating clear differences in symbiotic specificity.</title>
        <authorList>
            <person name="Chirak E.R."/>
            <person name="Kimeklis A.K."/>
            <person name="Andronov E.E."/>
        </authorList>
    </citation>
    <scope>NUCLEOTIDE SEQUENCE</scope>
    <source>
        <strain evidence="1">Vaf12</strain>
    </source>
</reference>
<protein>
    <submittedName>
        <fullName evidence="1">Uncharacterized protein</fullName>
    </submittedName>
</protein>
<accession>A0A0U3JP68</accession>